<dbReference type="Proteomes" id="UP001500359">
    <property type="component" value="Unassembled WGS sequence"/>
</dbReference>
<dbReference type="Pfam" id="PF01203">
    <property type="entry name" value="T2SSN"/>
    <property type="match status" value="1"/>
</dbReference>
<evidence type="ECO:0000256" key="4">
    <source>
        <dbReference type="ARBA" id="ARBA00022448"/>
    </source>
</evidence>
<evidence type="ECO:0000256" key="7">
    <source>
        <dbReference type="ARBA" id="ARBA00022692"/>
    </source>
</evidence>
<keyword evidence="12" id="KW-1185">Reference proteome</keyword>
<organism evidence="11 12">
    <name type="scientific">Aliiglaciecola litoralis</name>
    <dbReference type="NCBI Taxonomy" id="582857"/>
    <lineage>
        <taxon>Bacteria</taxon>
        <taxon>Pseudomonadati</taxon>
        <taxon>Pseudomonadota</taxon>
        <taxon>Gammaproteobacteria</taxon>
        <taxon>Alteromonadales</taxon>
        <taxon>Alteromonadaceae</taxon>
        <taxon>Aliiglaciecola</taxon>
    </lineage>
</organism>
<keyword evidence="9" id="KW-0472">Membrane</keyword>
<name>A0ABP3WQX5_9ALTE</name>
<evidence type="ECO:0000256" key="6">
    <source>
        <dbReference type="ARBA" id="ARBA00022519"/>
    </source>
</evidence>
<evidence type="ECO:0000256" key="1">
    <source>
        <dbReference type="ARBA" id="ARBA00004533"/>
    </source>
</evidence>
<comment type="subcellular location">
    <subcellularLocation>
        <location evidence="1">Cell inner membrane</location>
    </subcellularLocation>
</comment>
<keyword evidence="5" id="KW-1003">Cell membrane</keyword>
<evidence type="ECO:0000256" key="3">
    <source>
        <dbReference type="ARBA" id="ARBA00021563"/>
    </source>
</evidence>
<dbReference type="EMBL" id="BAAAFD010000002">
    <property type="protein sequence ID" value="GAA0854933.1"/>
    <property type="molecule type" value="Genomic_DNA"/>
</dbReference>
<evidence type="ECO:0000256" key="9">
    <source>
        <dbReference type="ARBA" id="ARBA00023136"/>
    </source>
</evidence>
<evidence type="ECO:0000313" key="12">
    <source>
        <dbReference type="Proteomes" id="UP001500359"/>
    </source>
</evidence>
<comment type="similarity">
    <text evidence="2">Belongs to the GSP N family.</text>
</comment>
<reference evidence="12" key="1">
    <citation type="journal article" date="2019" name="Int. J. Syst. Evol. Microbiol.">
        <title>The Global Catalogue of Microorganisms (GCM) 10K type strain sequencing project: providing services to taxonomists for standard genome sequencing and annotation.</title>
        <authorList>
            <consortium name="The Broad Institute Genomics Platform"/>
            <consortium name="The Broad Institute Genome Sequencing Center for Infectious Disease"/>
            <person name="Wu L."/>
            <person name="Ma J."/>
        </authorList>
    </citation>
    <scope>NUCLEOTIDE SEQUENCE [LARGE SCALE GENOMIC DNA]</scope>
    <source>
        <strain evidence="12">JCM 15896</strain>
    </source>
</reference>
<evidence type="ECO:0000256" key="10">
    <source>
        <dbReference type="ARBA" id="ARBA00030772"/>
    </source>
</evidence>
<dbReference type="InterPro" id="IPR022792">
    <property type="entry name" value="T2SS_protein-GspN"/>
</dbReference>
<keyword evidence="7" id="KW-0812">Transmembrane</keyword>
<accession>A0ABP3WQX5</accession>
<evidence type="ECO:0000256" key="8">
    <source>
        <dbReference type="ARBA" id="ARBA00022927"/>
    </source>
</evidence>
<proteinExistence type="inferred from homology"/>
<evidence type="ECO:0000256" key="5">
    <source>
        <dbReference type="ARBA" id="ARBA00022475"/>
    </source>
</evidence>
<evidence type="ECO:0000256" key="2">
    <source>
        <dbReference type="ARBA" id="ARBA00007208"/>
    </source>
</evidence>
<keyword evidence="6" id="KW-0997">Cell inner membrane</keyword>
<sequence>MSRIVKWSLLGLLAYLVFLIVKLPASQVVHRINHSNEVVISDVRGTIWNATASLLIVNNVAIERVSWKTSFWSLLVGNVTLDIKGGNLRASDKVSVQGPVTISLFDPTHIRASDLNIYVPANMVIAQVTLPVTVDAGGRFKIQIKELDYHQACVTLEGKGQWLNAGIEGLGEPLELGNFDADLSCIENDILVRIKPPNIFNLSADARVPMNLAVSVNGRFKPDDSLPKQVKDAANFFGRPDADGFYNIKL</sequence>
<dbReference type="RefSeq" id="WP_343857666.1">
    <property type="nucleotide sequence ID" value="NZ_BAAAFD010000002.1"/>
</dbReference>
<keyword evidence="8" id="KW-0653">Protein transport</keyword>
<keyword evidence="4" id="KW-0813">Transport</keyword>
<protein>
    <recommendedName>
        <fullName evidence="3">Type II secretion system protein N</fullName>
    </recommendedName>
    <alternativeName>
        <fullName evidence="10">General secretion pathway protein N</fullName>
    </alternativeName>
</protein>
<gene>
    <name evidence="11" type="primary">exeN</name>
    <name evidence="11" type="ORF">GCM10009114_12480</name>
</gene>
<evidence type="ECO:0000313" key="11">
    <source>
        <dbReference type="EMBL" id="GAA0854933.1"/>
    </source>
</evidence>
<comment type="caution">
    <text evidence="11">The sequence shown here is derived from an EMBL/GenBank/DDBJ whole genome shotgun (WGS) entry which is preliminary data.</text>
</comment>